<protein>
    <recommendedName>
        <fullName evidence="5">Flagellar hook-associated protein 2</fullName>
        <shortName evidence="5">HAP2</shortName>
    </recommendedName>
    <alternativeName>
        <fullName evidence="5">Flagellar cap protein</fullName>
    </alternativeName>
</protein>
<dbReference type="PANTHER" id="PTHR30288:SF0">
    <property type="entry name" value="FLAGELLAR HOOK-ASSOCIATED PROTEIN 2"/>
    <property type="match status" value="1"/>
</dbReference>
<evidence type="ECO:0000256" key="4">
    <source>
        <dbReference type="ARBA" id="ARBA00023143"/>
    </source>
</evidence>
<evidence type="ECO:0000313" key="9">
    <source>
        <dbReference type="Proteomes" id="UP000028680"/>
    </source>
</evidence>
<dbReference type="GO" id="GO:0009421">
    <property type="term" value="C:bacterial-type flagellum filament cap"/>
    <property type="evidence" value="ECO:0007669"/>
    <property type="project" value="InterPro"/>
</dbReference>
<dbReference type="PANTHER" id="PTHR30288">
    <property type="entry name" value="FLAGELLAR CAP/ASSEMBLY PROTEIN FLID"/>
    <property type="match status" value="1"/>
</dbReference>
<keyword evidence="8" id="KW-0966">Cell projection</keyword>
<dbReference type="InterPro" id="IPR040026">
    <property type="entry name" value="FliD"/>
</dbReference>
<dbReference type="GO" id="GO:0007155">
    <property type="term" value="P:cell adhesion"/>
    <property type="evidence" value="ECO:0007669"/>
    <property type="project" value="InterPro"/>
</dbReference>
<keyword evidence="4 5" id="KW-0975">Bacterial flagellum</keyword>
<evidence type="ECO:0000256" key="2">
    <source>
        <dbReference type="ARBA" id="ARBA00011255"/>
    </source>
</evidence>
<comment type="function">
    <text evidence="5">Required for morphogenesis and for the elongation of the flagellar filament by facilitating polymerization of the flagellin monomers at the tip of growing filament. Forms a capping structure, which prevents flagellin subunits (transported through the central channel of the flagellum) from leaking out without polymerization at the distal end.</text>
</comment>
<keyword evidence="8" id="KW-0969">Cilium</keyword>
<keyword evidence="3" id="KW-0175">Coiled coil</keyword>
<evidence type="ECO:0000256" key="1">
    <source>
        <dbReference type="ARBA" id="ARBA00009764"/>
    </source>
</evidence>
<organism evidence="8 9">
    <name type="scientific">Planktomarina temperata RCA23</name>
    <dbReference type="NCBI Taxonomy" id="666509"/>
    <lineage>
        <taxon>Bacteria</taxon>
        <taxon>Pseudomonadati</taxon>
        <taxon>Pseudomonadota</taxon>
        <taxon>Alphaproteobacteria</taxon>
        <taxon>Rhodobacterales</taxon>
        <taxon>Paracoccaceae</taxon>
        <taxon>Planktomarina</taxon>
    </lineage>
</organism>
<gene>
    <name evidence="8" type="primary">fliD</name>
    <name evidence="8" type="ORF">RCA23_c08140</name>
</gene>
<sequence length="545" mass="56845">MAVDYLSTLNSGGSGLNITQLVDSIVAAEIEPAKALINKQVSENDLAISEVAKFRARAATLEGALSVAGATGIFQVQSSSAATAIAVTDMSALETGSMSVKTNQLATRQVLEFEGFASLDATIPAGNLTIETGSWSVNNVFTTNPGGTAQTVTIASGGTSLSEFSNVLNALSGVTAQVIAKGDGTFSLSVMSDYGAENALRLTASSGGPTDFDTTDGGNEITAAQDAELIVNGITISRETNTISDIVAGTTLTLNEVTTSNVNLTVATNLTTAKADLQALIDQINTMRSYLAAATARGANGTEPGALAGDASISAIKRELSSITTAPLNGFGDNPVYLSEVGVKTNRDGSLSLDETQLETILINNPEKLDAIYNSLNAIELDTLEVSFSSNATPPEGVHSFAYDAASDTATLNEISLSSRINSAGAREFYKIGGTFSGLVINAGNHVQADGDLSTKVYVGQSLVDKLSTYLETITATSGDITKKETYLNARSSEYKEQLTEAETKADIIQARELRKFAEMEKAVTQLKSTGDYITTLMDAWAKES</sequence>
<evidence type="ECO:0000256" key="3">
    <source>
        <dbReference type="ARBA" id="ARBA00023054"/>
    </source>
</evidence>
<keyword evidence="5" id="KW-0964">Secreted</keyword>
<feature type="domain" description="Flagellar hook-associated protein 2 C-terminal" evidence="7">
    <location>
        <begin position="224"/>
        <end position="528"/>
    </location>
</feature>
<feature type="domain" description="Flagellar hook-associated protein 2 N-terminal" evidence="6">
    <location>
        <begin position="14"/>
        <end position="109"/>
    </location>
</feature>
<dbReference type="GO" id="GO:0009424">
    <property type="term" value="C:bacterial-type flagellum hook"/>
    <property type="evidence" value="ECO:0007669"/>
    <property type="project" value="UniProtKB-UniRule"/>
</dbReference>
<keyword evidence="9" id="KW-1185">Reference proteome</keyword>
<dbReference type="KEGG" id="ptp:RCA23_c08140"/>
<proteinExistence type="inferred from homology"/>
<reference evidence="8 9" key="1">
    <citation type="journal article" date="2014" name="ISME J.">
        <title>Adaptation of an abundant Roseobacter RCA organism to pelagic systems revealed by genomic and transcriptomic analyses.</title>
        <authorList>
            <person name="Voget S."/>
            <person name="Wemheuer B."/>
            <person name="Brinkhoff T."/>
            <person name="Vollmers J."/>
            <person name="Dietrich S."/>
            <person name="Giebel H.A."/>
            <person name="Beardsley C."/>
            <person name="Sardemann C."/>
            <person name="Bakenhus I."/>
            <person name="Billerbeck S."/>
            <person name="Daniel R."/>
            <person name="Simon M."/>
        </authorList>
    </citation>
    <scope>NUCLEOTIDE SEQUENCE [LARGE SCALE GENOMIC DNA]</scope>
    <source>
        <strain evidence="8 9">RCA23</strain>
    </source>
</reference>
<evidence type="ECO:0000259" key="6">
    <source>
        <dbReference type="Pfam" id="PF02465"/>
    </source>
</evidence>
<evidence type="ECO:0000259" key="7">
    <source>
        <dbReference type="Pfam" id="PF07195"/>
    </source>
</evidence>
<dbReference type="InterPro" id="IPR010809">
    <property type="entry name" value="FliD_C"/>
</dbReference>
<comment type="similarity">
    <text evidence="1 5">Belongs to the FliD family.</text>
</comment>
<evidence type="ECO:0000313" key="8">
    <source>
        <dbReference type="EMBL" id="AII86370.1"/>
    </source>
</evidence>
<dbReference type="Pfam" id="PF07195">
    <property type="entry name" value="FliD_C"/>
    <property type="match status" value="1"/>
</dbReference>
<dbReference type="RefSeq" id="WP_044049224.1">
    <property type="nucleotide sequence ID" value="NZ_CP003984.1"/>
</dbReference>
<evidence type="ECO:0000256" key="5">
    <source>
        <dbReference type="RuleBase" id="RU362066"/>
    </source>
</evidence>
<keyword evidence="8" id="KW-0282">Flagellum</keyword>
<comment type="subunit">
    <text evidence="2 5">Homopentamer.</text>
</comment>
<comment type="subcellular location">
    <subcellularLocation>
        <location evidence="5">Secreted</location>
    </subcellularLocation>
    <subcellularLocation>
        <location evidence="5">Bacterial flagellum</location>
    </subcellularLocation>
</comment>
<name>A0AAN0RHM1_9RHOB</name>
<dbReference type="GO" id="GO:0005576">
    <property type="term" value="C:extracellular region"/>
    <property type="evidence" value="ECO:0007669"/>
    <property type="project" value="UniProtKB-SubCell"/>
</dbReference>
<accession>A0AAN0RHM1</accession>
<dbReference type="GO" id="GO:0071973">
    <property type="term" value="P:bacterial-type flagellum-dependent cell motility"/>
    <property type="evidence" value="ECO:0007669"/>
    <property type="project" value="TreeGrafter"/>
</dbReference>
<dbReference type="Pfam" id="PF02465">
    <property type="entry name" value="FliD_N"/>
    <property type="match status" value="1"/>
</dbReference>
<dbReference type="EMBL" id="CP003984">
    <property type="protein sequence ID" value="AII86370.1"/>
    <property type="molecule type" value="Genomic_DNA"/>
</dbReference>
<dbReference type="InterPro" id="IPR003481">
    <property type="entry name" value="FliD_N"/>
</dbReference>
<dbReference type="AlphaFoldDB" id="A0AAN0RHM1"/>
<dbReference type="Proteomes" id="UP000028680">
    <property type="component" value="Chromosome"/>
</dbReference>